<dbReference type="InterPro" id="IPR001494">
    <property type="entry name" value="Importin-beta_N"/>
</dbReference>
<sequence>MESTIEELGKELISAVEIVMNETATREQRLRANGFCENFKETSPHCVECGLYLSTINNSPMIRHIGLQLIEHRIKNRWNDLNLHEKQFIRKNAMSLLVSGTNHMLAEPVYIKNAVTKIVVEIIKQQWPQEWPTLIDELCEAGDFGETQTELVLLIYLRLAEDTITLQNIPKHRQRGLIQALHNKLSYIIYYSNQLLFKHSEKFKLLNANDPFDEQTLIHCQMTKTILELFTYFAEWISFTHLWSNLKILPSICPLLNAENLQLEAVECLFSFVGRKGTIAERRPHLLLFTEQCMKPIYKAAISKSSNPVDEHHYTFLKRLCGVLVGIGNQLLVMWGTCGIKRPENFEIYLNALFAFTNHPGQMLNDLTLVLWASFLRHEHISQDSIFLSFVPHIAKVLRLKLMKVGSRSRNNHLSCQYSIFDFDNNEDFNKFFTKYRSRNTDILRLAAALCPMKIFDLAAKWLRQQLTRPVNSSSILEWETLAIYLDAICSKVIQTDNKPKPSVQQGIILLQSVLHHETNDPNILCHMLSCISALINFLTQSSEALPAVLEKLFSAMTFSLPDRTKSTNVRHHACASLVNICKHYPALLVSSFEQIHRRVDVLSDDPNPMSLKERSLLYEALILINNQFNNYQQQASFFEKYLNPVKKIWLSQEITDALSTTETLMHYVGLTHAPGDKDEDTFESNRNRIFYCVSTILGVIKRAKWPEDPNTAVRGGFLRPYEASGCSNDVLCNPATPFVLTFFENLFKLIRSLNNLWLPEARALLAAEYQGAYDLWDVDKVNVPLDETDAIETKQPLERMQDFICRVHDNCYHILGNAGPNLMHEFFVMPGLGDHIVSDVMCNIDLIPDHKLRTIIRDFIQSFVRSCPPDCYETILVPVLIKFCPFVFQRLNSKWLQPNDEIKDAVESSDEIEDQVLYEYYLFLGAMLYVKRNTSNDSTMDATSDDNLNFVSQLGQLVLKHDELRSSIVSCCFHALAWRNSQICIKILSLCNAVFKHLVASDTLSGEEAKEIIMCILMGLHVHDQHEVNQGSLFTLAFQAYEILRPLHPEVSSLLREIPDCPMQVLQSFENMLLQKEARQAEKNRKEMFKKIVGSFLGKHIGQLHSKPVRQLRLEPQNPSGQKFPPKKRFRKPRRRNNLRGK</sequence>
<dbReference type="PANTHER" id="PTHR11223">
    <property type="entry name" value="EXPORTIN 1/5"/>
    <property type="match status" value="1"/>
</dbReference>
<dbReference type="GO" id="GO:0042565">
    <property type="term" value="C:RNA nuclear export complex"/>
    <property type="evidence" value="ECO:0007669"/>
    <property type="project" value="TreeGrafter"/>
</dbReference>
<dbReference type="PhylomeDB" id="T1J6B5"/>
<dbReference type="GO" id="GO:0006405">
    <property type="term" value="P:RNA export from nucleus"/>
    <property type="evidence" value="ECO:0007669"/>
    <property type="project" value="TreeGrafter"/>
</dbReference>
<dbReference type="GO" id="GO:0003723">
    <property type="term" value="F:RNA binding"/>
    <property type="evidence" value="ECO:0007669"/>
    <property type="project" value="TreeGrafter"/>
</dbReference>
<organism evidence="4 5">
    <name type="scientific">Strigamia maritima</name>
    <name type="common">European centipede</name>
    <name type="synonym">Geophilus maritimus</name>
    <dbReference type="NCBI Taxonomy" id="126957"/>
    <lineage>
        <taxon>Eukaryota</taxon>
        <taxon>Metazoa</taxon>
        <taxon>Ecdysozoa</taxon>
        <taxon>Arthropoda</taxon>
        <taxon>Myriapoda</taxon>
        <taxon>Chilopoda</taxon>
        <taxon>Pleurostigmophora</taxon>
        <taxon>Geophilomorpha</taxon>
        <taxon>Linotaeniidae</taxon>
        <taxon>Strigamia</taxon>
    </lineage>
</organism>
<dbReference type="InterPro" id="IPR013598">
    <property type="entry name" value="Exportin-1/Importin-b-like"/>
</dbReference>
<dbReference type="EMBL" id="JH431874">
    <property type="status" value="NOT_ANNOTATED_CDS"/>
    <property type="molecule type" value="Genomic_DNA"/>
</dbReference>
<dbReference type="Pfam" id="PF08389">
    <property type="entry name" value="Xpo1"/>
    <property type="match status" value="1"/>
</dbReference>
<dbReference type="Gene3D" id="1.25.10.10">
    <property type="entry name" value="Leucine-rich Repeat Variant"/>
    <property type="match status" value="1"/>
</dbReference>
<dbReference type="GO" id="GO:0005634">
    <property type="term" value="C:nucleus"/>
    <property type="evidence" value="ECO:0007669"/>
    <property type="project" value="TreeGrafter"/>
</dbReference>
<dbReference type="GO" id="GO:0006611">
    <property type="term" value="P:protein export from nucleus"/>
    <property type="evidence" value="ECO:0007669"/>
    <property type="project" value="InterPro"/>
</dbReference>
<name>T1J6B5_STRMM</name>
<dbReference type="Pfam" id="PF03810">
    <property type="entry name" value="IBN_N"/>
    <property type="match status" value="1"/>
</dbReference>
<dbReference type="InterPro" id="IPR045478">
    <property type="entry name" value="Exportin-5_C"/>
</dbReference>
<dbReference type="eggNOG" id="KOG2020">
    <property type="taxonomic scope" value="Eukaryota"/>
</dbReference>
<evidence type="ECO:0000256" key="2">
    <source>
        <dbReference type="SAM" id="MobiDB-lite"/>
    </source>
</evidence>
<dbReference type="Pfam" id="PF19273">
    <property type="entry name" value="Exportin-5"/>
    <property type="match status" value="1"/>
</dbReference>
<feature type="compositionally biased region" description="Basic residues" evidence="2">
    <location>
        <begin position="1126"/>
        <end position="1143"/>
    </location>
</feature>
<dbReference type="GO" id="GO:0005049">
    <property type="term" value="F:nuclear export signal receptor activity"/>
    <property type="evidence" value="ECO:0007669"/>
    <property type="project" value="InterPro"/>
</dbReference>
<evidence type="ECO:0000313" key="4">
    <source>
        <dbReference type="EnsemblMetazoa" id="SMAR009184-PA"/>
    </source>
</evidence>
<dbReference type="Proteomes" id="UP000014500">
    <property type="component" value="Unassembled WGS sequence"/>
</dbReference>
<dbReference type="GO" id="GO:0031267">
    <property type="term" value="F:small GTPase binding"/>
    <property type="evidence" value="ECO:0007669"/>
    <property type="project" value="InterPro"/>
</dbReference>
<dbReference type="InterPro" id="IPR045065">
    <property type="entry name" value="XPO1/5"/>
</dbReference>
<feature type="region of interest" description="Disordered" evidence="2">
    <location>
        <begin position="1114"/>
        <end position="1143"/>
    </location>
</feature>
<accession>T1J6B5</accession>
<evidence type="ECO:0000256" key="1">
    <source>
        <dbReference type="ARBA" id="ARBA00009466"/>
    </source>
</evidence>
<reference evidence="5" key="1">
    <citation type="submission" date="2011-05" db="EMBL/GenBank/DDBJ databases">
        <authorList>
            <person name="Richards S.R."/>
            <person name="Qu J."/>
            <person name="Jiang H."/>
            <person name="Jhangiani S.N."/>
            <person name="Agravi P."/>
            <person name="Goodspeed R."/>
            <person name="Gross S."/>
            <person name="Mandapat C."/>
            <person name="Jackson L."/>
            <person name="Mathew T."/>
            <person name="Pu L."/>
            <person name="Thornton R."/>
            <person name="Saada N."/>
            <person name="Wilczek-Boney K.B."/>
            <person name="Lee S."/>
            <person name="Kovar C."/>
            <person name="Wu Y."/>
            <person name="Scherer S.E."/>
            <person name="Worley K.C."/>
            <person name="Muzny D.M."/>
            <person name="Gibbs R."/>
        </authorList>
    </citation>
    <scope>NUCLEOTIDE SEQUENCE</scope>
    <source>
        <strain evidence="5">Brora</strain>
    </source>
</reference>
<dbReference type="OMA" id="IAKRSWG"/>
<dbReference type="InterPro" id="IPR011989">
    <property type="entry name" value="ARM-like"/>
</dbReference>
<dbReference type="InterPro" id="IPR016024">
    <property type="entry name" value="ARM-type_fold"/>
</dbReference>
<dbReference type="PROSITE" id="PS50166">
    <property type="entry name" value="IMPORTIN_B_NT"/>
    <property type="match status" value="1"/>
</dbReference>
<evidence type="ECO:0000259" key="3">
    <source>
        <dbReference type="PROSITE" id="PS50166"/>
    </source>
</evidence>
<dbReference type="HOGENOM" id="CLU_002828_0_0_1"/>
<evidence type="ECO:0000313" key="5">
    <source>
        <dbReference type="Proteomes" id="UP000014500"/>
    </source>
</evidence>
<dbReference type="STRING" id="126957.T1J6B5"/>
<dbReference type="PANTHER" id="PTHR11223:SF3">
    <property type="entry name" value="EXPORTIN-5"/>
    <property type="match status" value="1"/>
</dbReference>
<keyword evidence="5" id="KW-1185">Reference proteome</keyword>
<dbReference type="SMART" id="SM00913">
    <property type="entry name" value="IBN_N"/>
    <property type="match status" value="1"/>
</dbReference>
<feature type="domain" description="Importin N-terminal" evidence="3">
    <location>
        <begin position="53"/>
        <end position="99"/>
    </location>
</feature>
<protein>
    <recommendedName>
        <fullName evidence="3">Importin N-terminal domain-containing protein</fullName>
    </recommendedName>
</protein>
<dbReference type="GO" id="GO:0005737">
    <property type="term" value="C:cytoplasm"/>
    <property type="evidence" value="ECO:0007669"/>
    <property type="project" value="TreeGrafter"/>
</dbReference>
<proteinExistence type="inferred from homology"/>
<reference evidence="4" key="2">
    <citation type="submission" date="2015-02" db="UniProtKB">
        <authorList>
            <consortium name="EnsemblMetazoa"/>
        </authorList>
    </citation>
    <scope>IDENTIFICATION</scope>
</reference>
<dbReference type="SUPFAM" id="SSF48371">
    <property type="entry name" value="ARM repeat"/>
    <property type="match status" value="1"/>
</dbReference>
<comment type="similarity">
    <text evidence="1">Belongs to the exportin family.</text>
</comment>
<dbReference type="AlphaFoldDB" id="T1J6B5"/>
<dbReference type="EnsemblMetazoa" id="SMAR009184-RA">
    <property type="protein sequence ID" value="SMAR009184-PA"/>
    <property type="gene ID" value="SMAR009184"/>
</dbReference>